<dbReference type="AlphaFoldDB" id="A0AAV3S7Q9"/>
<gene>
    <name evidence="1" type="ORF">GCM10009066_16620</name>
</gene>
<comment type="caution">
    <text evidence="1">The sequence shown here is derived from an EMBL/GenBank/DDBJ whole genome shotgun (WGS) entry which is preliminary data.</text>
</comment>
<dbReference type="Proteomes" id="UP001500837">
    <property type="component" value="Unassembled WGS sequence"/>
</dbReference>
<dbReference type="EMBL" id="BAAABL010000045">
    <property type="protein sequence ID" value="GAA0303235.1"/>
    <property type="molecule type" value="Genomic_DNA"/>
</dbReference>
<sequence>MPKDISGQGIDTNVIGRRPFAINEPEPDLPSIKRIYVRGLTETTHGNAMGMHWCSVKHWIAS</sequence>
<organism evidence="1 2">
    <name type="scientific">Halarchaeum salinum</name>
    <dbReference type="NCBI Taxonomy" id="489912"/>
    <lineage>
        <taxon>Archaea</taxon>
        <taxon>Methanobacteriati</taxon>
        <taxon>Methanobacteriota</taxon>
        <taxon>Stenosarchaea group</taxon>
        <taxon>Halobacteria</taxon>
        <taxon>Halobacteriales</taxon>
        <taxon>Halobacteriaceae</taxon>
    </lineage>
</organism>
<proteinExistence type="predicted"/>
<evidence type="ECO:0000313" key="1">
    <source>
        <dbReference type="EMBL" id="GAA0303235.1"/>
    </source>
</evidence>
<name>A0AAV3S7Q9_9EURY</name>
<reference evidence="1 2" key="1">
    <citation type="journal article" date="2019" name="Int. J. Syst. Evol. Microbiol.">
        <title>The Global Catalogue of Microorganisms (GCM) 10K type strain sequencing project: providing services to taxonomists for standard genome sequencing and annotation.</title>
        <authorList>
            <consortium name="The Broad Institute Genomics Platform"/>
            <consortium name="The Broad Institute Genome Sequencing Center for Infectious Disease"/>
            <person name="Wu L."/>
            <person name="Ma J."/>
        </authorList>
    </citation>
    <scope>NUCLEOTIDE SEQUENCE [LARGE SCALE GENOMIC DNA]</scope>
    <source>
        <strain evidence="1 2">JCM 16330</strain>
    </source>
</reference>
<accession>A0AAV3S7Q9</accession>
<keyword evidence="2" id="KW-1185">Reference proteome</keyword>
<protein>
    <submittedName>
        <fullName evidence="1">Uncharacterized protein</fullName>
    </submittedName>
</protein>
<evidence type="ECO:0000313" key="2">
    <source>
        <dbReference type="Proteomes" id="UP001500837"/>
    </source>
</evidence>